<evidence type="ECO:0000256" key="3">
    <source>
        <dbReference type="SAM" id="SignalP"/>
    </source>
</evidence>
<dbReference type="Pfam" id="PF00059">
    <property type="entry name" value="Lectin_C"/>
    <property type="match status" value="1"/>
</dbReference>
<evidence type="ECO:0000313" key="5">
    <source>
        <dbReference type="EMBL" id="KAK8744458.1"/>
    </source>
</evidence>
<dbReference type="Gene3D" id="3.10.100.10">
    <property type="entry name" value="Mannose-Binding Protein A, subunit A"/>
    <property type="match status" value="1"/>
</dbReference>
<evidence type="ECO:0000259" key="4">
    <source>
        <dbReference type="PROSITE" id="PS50041"/>
    </source>
</evidence>
<reference evidence="5 6" key="1">
    <citation type="journal article" date="2024" name="BMC Genomics">
        <title>Genome assembly of redclaw crayfish (Cherax quadricarinatus) provides insights into its immune adaptation and hypoxia tolerance.</title>
        <authorList>
            <person name="Liu Z."/>
            <person name="Zheng J."/>
            <person name="Li H."/>
            <person name="Fang K."/>
            <person name="Wang S."/>
            <person name="He J."/>
            <person name="Zhou D."/>
            <person name="Weng S."/>
            <person name="Chi M."/>
            <person name="Gu Z."/>
            <person name="He J."/>
            <person name="Li F."/>
            <person name="Wang M."/>
        </authorList>
    </citation>
    <scope>NUCLEOTIDE SEQUENCE [LARGE SCALE GENOMIC DNA]</scope>
    <source>
        <strain evidence="5">ZL_2023a</strain>
    </source>
</reference>
<keyword evidence="1" id="KW-0175">Coiled coil</keyword>
<dbReference type="InterPro" id="IPR050111">
    <property type="entry name" value="C-type_lectin/snaclec_domain"/>
</dbReference>
<evidence type="ECO:0000256" key="2">
    <source>
        <dbReference type="SAM" id="MobiDB-lite"/>
    </source>
</evidence>
<feature type="signal peptide" evidence="3">
    <location>
        <begin position="1"/>
        <end position="18"/>
    </location>
</feature>
<dbReference type="Proteomes" id="UP001445076">
    <property type="component" value="Unassembled WGS sequence"/>
</dbReference>
<feature type="compositionally biased region" description="Polar residues" evidence="2">
    <location>
        <begin position="226"/>
        <end position="236"/>
    </location>
</feature>
<proteinExistence type="predicted"/>
<dbReference type="SUPFAM" id="SSF56436">
    <property type="entry name" value="C-type lectin-like"/>
    <property type="match status" value="1"/>
</dbReference>
<feature type="region of interest" description="Disordered" evidence="2">
    <location>
        <begin position="214"/>
        <end position="242"/>
    </location>
</feature>
<feature type="coiled-coil region" evidence="1">
    <location>
        <begin position="114"/>
        <end position="180"/>
    </location>
</feature>
<dbReference type="InterPro" id="IPR016187">
    <property type="entry name" value="CTDL_fold"/>
</dbReference>
<feature type="domain" description="C-type lectin" evidence="4">
    <location>
        <begin position="251"/>
        <end position="377"/>
    </location>
</feature>
<gene>
    <name evidence="5" type="ORF">OTU49_000815</name>
</gene>
<dbReference type="PROSITE" id="PS50041">
    <property type="entry name" value="C_TYPE_LECTIN_2"/>
    <property type="match status" value="1"/>
</dbReference>
<dbReference type="EMBL" id="JARKIK010000022">
    <property type="protein sequence ID" value="KAK8744458.1"/>
    <property type="molecule type" value="Genomic_DNA"/>
</dbReference>
<protein>
    <recommendedName>
        <fullName evidence="4">C-type lectin domain-containing protein</fullName>
    </recommendedName>
</protein>
<organism evidence="5 6">
    <name type="scientific">Cherax quadricarinatus</name>
    <name type="common">Australian red claw crayfish</name>
    <dbReference type="NCBI Taxonomy" id="27406"/>
    <lineage>
        <taxon>Eukaryota</taxon>
        <taxon>Metazoa</taxon>
        <taxon>Ecdysozoa</taxon>
        <taxon>Arthropoda</taxon>
        <taxon>Crustacea</taxon>
        <taxon>Multicrustacea</taxon>
        <taxon>Malacostraca</taxon>
        <taxon>Eumalacostraca</taxon>
        <taxon>Eucarida</taxon>
        <taxon>Decapoda</taxon>
        <taxon>Pleocyemata</taxon>
        <taxon>Astacidea</taxon>
        <taxon>Parastacoidea</taxon>
        <taxon>Parastacidae</taxon>
        <taxon>Cherax</taxon>
    </lineage>
</organism>
<name>A0AAW0XYR0_CHEQU</name>
<dbReference type="PANTHER" id="PTHR22803">
    <property type="entry name" value="MANNOSE, PHOSPHOLIPASE, LECTIN RECEPTOR RELATED"/>
    <property type="match status" value="1"/>
</dbReference>
<keyword evidence="6" id="KW-1185">Reference proteome</keyword>
<dbReference type="InterPro" id="IPR001304">
    <property type="entry name" value="C-type_lectin-like"/>
</dbReference>
<feature type="chain" id="PRO_5043329146" description="C-type lectin domain-containing protein" evidence="3">
    <location>
        <begin position="19"/>
        <end position="381"/>
    </location>
</feature>
<accession>A0AAW0XYR0</accession>
<evidence type="ECO:0000313" key="6">
    <source>
        <dbReference type="Proteomes" id="UP001445076"/>
    </source>
</evidence>
<comment type="caution">
    <text evidence="5">The sequence shown here is derived from an EMBL/GenBank/DDBJ whole genome shotgun (WGS) entry which is preliminary data.</text>
</comment>
<sequence>MRLLTVVLLLLWALLGKCSEPPSDVLSCSYQISNILREIKDVLTSTSGRCSSDGERDERLVGIERETVSQAVRQHGEVVRSLLAQTESLKKAVTSVAEVQSAHKQLLIALRTELESEKQTKRTQRRTIQDLRSEIHTLREESKNWQEHLRRMESEMKAGLQKTELAAQEATIEVKGASDRANSLGRVIRRVQRSMHSLEKIVTQHTTRLAALTARGRGRRPPPQHSLPTLPSTEMPQTGEEVDCPHPYTRIGLGCFAVHSTQRLSWEQARQHCRGIDGDLANPDDIYDVVLFLDDSFPESVYSTSGGWGFWIGATLDNTGTWQWVSGLPVRTQVDFWGRGEPGDAQENDEGCLFLHGWWRFRAGADPCTSEKYFICERKVN</sequence>
<dbReference type="AlphaFoldDB" id="A0AAW0XYR0"/>
<keyword evidence="3" id="KW-0732">Signal</keyword>
<dbReference type="InterPro" id="IPR016186">
    <property type="entry name" value="C-type_lectin-like/link_sf"/>
</dbReference>
<dbReference type="SMART" id="SM00034">
    <property type="entry name" value="CLECT"/>
    <property type="match status" value="1"/>
</dbReference>
<evidence type="ECO:0000256" key="1">
    <source>
        <dbReference type="SAM" id="Coils"/>
    </source>
</evidence>